<dbReference type="PANTHER" id="PTHR11575:SF24">
    <property type="entry name" value="5'-NUCLEOTIDASE"/>
    <property type="match status" value="1"/>
</dbReference>
<dbReference type="InterPro" id="IPR008334">
    <property type="entry name" value="5'-Nucleotdase_C"/>
</dbReference>
<dbReference type="GO" id="GO:0016787">
    <property type="term" value="F:hydrolase activity"/>
    <property type="evidence" value="ECO:0007669"/>
    <property type="project" value="InterPro"/>
</dbReference>
<evidence type="ECO:0000313" key="3">
    <source>
        <dbReference type="EMBL" id="MCU4743049.1"/>
    </source>
</evidence>
<evidence type="ECO:0000313" key="6">
    <source>
        <dbReference type="Proteomes" id="UP001321018"/>
    </source>
</evidence>
<protein>
    <submittedName>
        <fullName evidence="3">5'-nucleotidase C-terminal domain-containing protein</fullName>
    </submittedName>
</protein>
<proteinExistence type="predicted"/>
<dbReference type="InterPro" id="IPR029052">
    <property type="entry name" value="Metallo-depent_PP-like"/>
</dbReference>
<evidence type="ECO:0000313" key="4">
    <source>
        <dbReference type="EMBL" id="MCU4973842.1"/>
    </source>
</evidence>
<dbReference type="RefSeq" id="WP_338004867.1">
    <property type="nucleotide sequence ID" value="NZ_JAOPKA010000012.1"/>
</dbReference>
<keyword evidence="5" id="KW-1185">Reference proteome</keyword>
<feature type="domain" description="5'-Nucleotidase C-terminal" evidence="2">
    <location>
        <begin position="350"/>
        <end position="506"/>
    </location>
</feature>
<sequence>MDDRTDGNIQRRRILKALGTAGTVAIAGCLGGGDDDSGGTETEGTETETETETEGESDDDSTETSIRFVHDTHFHGLMGNSEEALNIANYFGLVEALYEDADNAFAVGNGDDLHMSVESTVFDGEHMTTMLNESPVSYNAIGNHEFDNGPESFRENVAQSEFTWLSANLIDERTDDVFGAEEGAARYAVEEVDGIQIGFTGLAPADTDEVTSVGDHVEVLEPTEAAESVVADLEDEGAEIVVLLSHLASPVAEDLVAEVDGFDVVVGDHAAFVAEEPIEVDDTVLSFVGDEFDYVGQLDVDIADGDVTEYDFELHDLEELVEDGEVDPHEEIEELLVGYEEELDDELGEVIGETAVDLDVRTDTVRSEESNFGNWLTDIMVDDVDADVAIQNGGSIRSDQVYEAGDLTRRMVVDILPFPNSVVKLEVTGDQLREALEHGVSAVEDGHGRFPQVSGISYAYDPDAPEGDRIEAVTVGDEDLVADGTYELATNDFLMGGGDGYDVFTEATVLRSEDEGTMQSALAINAIEAQGTISPELEGRIDVR</sequence>
<reference evidence="3 5" key="1">
    <citation type="submission" date="2022-09" db="EMBL/GenBank/DDBJ databases">
        <title>Enrichment on poylsaccharides allowed isolation of novel metabolic and taxonomic groups of Haloarchaea.</title>
        <authorList>
            <person name="Sorokin D.Y."/>
            <person name="Elcheninov A.G."/>
            <person name="Khizhniak T.V."/>
            <person name="Kolganova T.V."/>
            <person name="Kublanov I.V."/>
        </authorList>
    </citation>
    <scope>NUCLEOTIDE SEQUENCE</scope>
    <source>
        <strain evidence="4 5">AArc-m2/3/4</strain>
        <strain evidence="3">AArc-xg1-1</strain>
    </source>
</reference>
<dbReference type="PANTHER" id="PTHR11575">
    <property type="entry name" value="5'-NUCLEOTIDASE-RELATED"/>
    <property type="match status" value="1"/>
</dbReference>
<dbReference type="InterPro" id="IPR036907">
    <property type="entry name" value="5'-Nucleotdase_C_sf"/>
</dbReference>
<comment type="caution">
    <text evidence="3">The sequence shown here is derived from an EMBL/GenBank/DDBJ whole genome shotgun (WGS) entry which is preliminary data.</text>
</comment>
<accession>A0AAP2Z0K6</accession>
<gene>
    <name evidence="4" type="ORF">OB955_13975</name>
    <name evidence="3" type="ORF">OB960_16810</name>
</gene>
<dbReference type="PROSITE" id="PS51257">
    <property type="entry name" value="PROKAR_LIPOPROTEIN"/>
    <property type="match status" value="1"/>
</dbReference>
<dbReference type="SUPFAM" id="SSF56300">
    <property type="entry name" value="Metallo-dependent phosphatases"/>
    <property type="match status" value="1"/>
</dbReference>
<dbReference type="EMBL" id="JAOPKB010000008">
    <property type="protein sequence ID" value="MCU4973842.1"/>
    <property type="molecule type" value="Genomic_DNA"/>
</dbReference>
<dbReference type="Proteomes" id="UP001320972">
    <property type="component" value="Unassembled WGS sequence"/>
</dbReference>
<dbReference type="Pfam" id="PF02872">
    <property type="entry name" value="5_nucleotid_C"/>
    <property type="match status" value="1"/>
</dbReference>
<dbReference type="InterPro" id="IPR006179">
    <property type="entry name" value="5_nucleotidase/apyrase"/>
</dbReference>
<organism evidence="3 6">
    <name type="scientific">Natronoglomus mannanivorans</name>
    <dbReference type="NCBI Taxonomy" id="2979990"/>
    <lineage>
        <taxon>Archaea</taxon>
        <taxon>Methanobacteriati</taxon>
        <taxon>Methanobacteriota</taxon>
        <taxon>Stenosarchaea group</taxon>
        <taxon>Halobacteria</taxon>
        <taxon>Halobacteriales</taxon>
        <taxon>Natrialbaceae</taxon>
        <taxon>Natronoglomus</taxon>
    </lineage>
</organism>
<evidence type="ECO:0000313" key="5">
    <source>
        <dbReference type="Proteomes" id="UP001320972"/>
    </source>
</evidence>
<dbReference type="Gene3D" id="3.90.780.10">
    <property type="entry name" value="5'-Nucleotidase, C-terminal domain"/>
    <property type="match status" value="1"/>
</dbReference>
<dbReference type="GO" id="GO:0009166">
    <property type="term" value="P:nucleotide catabolic process"/>
    <property type="evidence" value="ECO:0007669"/>
    <property type="project" value="InterPro"/>
</dbReference>
<dbReference type="PRINTS" id="PR01607">
    <property type="entry name" value="APYRASEFAMLY"/>
</dbReference>
<dbReference type="Proteomes" id="UP001321018">
    <property type="component" value="Unassembled WGS sequence"/>
</dbReference>
<evidence type="ECO:0000256" key="1">
    <source>
        <dbReference type="SAM" id="MobiDB-lite"/>
    </source>
</evidence>
<dbReference type="EMBL" id="JAOPKA010000012">
    <property type="protein sequence ID" value="MCU4743049.1"/>
    <property type="molecule type" value="Genomic_DNA"/>
</dbReference>
<evidence type="ECO:0000259" key="2">
    <source>
        <dbReference type="Pfam" id="PF02872"/>
    </source>
</evidence>
<dbReference type="Gene3D" id="3.60.21.10">
    <property type="match status" value="1"/>
</dbReference>
<feature type="region of interest" description="Disordered" evidence="1">
    <location>
        <begin position="29"/>
        <end position="63"/>
    </location>
</feature>
<dbReference type="SUPFAM" id="SSF55816">
    <property type="entry name" value="5'-nucleotidase (syn. UDP-sugar hydrolase), C-terminal domain"/>
    <property type="match status" value="1"/>
</dbReference>
<feature type="compositionally biased region" description="Acidic residues" evidence="1">
    <location>
        <begin position="33"/>
        <end position="62"/>
    </location>
</feature>
<name>A0AAP2Z0K6_9EURY</name>
<dbReference type="AlphaFoldDB" id="A0AAP2Z0K6"/>